<evidence type="ECO:0000259" key="2">
    <source>
        <dbReference type="Pfam" id="PF23636"/>
    </source>
</evidence>
<keyword evidence="4" id="KW-1185">Reference proteome</keyword>
<dbReference type="AlphaFoldDB" id="A0A1H5KRX8"/>
<feature type="transmembrane region" description="Helical" evidence="1">
    <location>
        <begin position="60"/>
        <end position="80"/>
    </location>
</feature>
<keyword evidence="1" id="KW-0812">Transmembrane</keyword>
<feature type="transmembrane region" description="Helical" evidence="1">
    <location>
        <begin position="87"/>
        <end position="103"/>
    </location>
</feature>
<evidence type="ECO:0000256" key="1">
    <source>
        <dbReference type="SAM" id="Phobius"/>
    </source>
</evidence>
<dbReference type="InterPro" id="IPR055568">
    <property type="entry name" value="DUF7144"/>
</dbReference>
<sequence>MATQADRERVTGWVGWVWFGGIMLVTLGLFQAFQGLVALFDDEFTAAVGDRLIVVDLTTWGWVHVAMGALLVVAGAGVLGGTLWGRVLGSVVAALSLLAQLTILPVYPIWALIVIALDAVVIYALIVHGGEAAAV</sequence>
<reference evidence="4" key="1">
    <citation type="submission" date="2016-10" db="EMBL/GenBank/DDBJ databases">
        <authorList>
            <person name="Varghese N."/>
            <person name="Submissions S."/>
        </authorList>
    </citation>
    <scope>NUCLEOTIDE SEQUENCE [LARGE SCALE GENOMIC DNA]</scope>
    <source>
        <strain evidence="4">DSM 45237</strain>
    </source>
</reference>
<gene>
    <name evidence="3" type="ORF">SAMN04488561_2219</name>
</gene>
<feature type="transmembrane region" description="Helical" evidence="1">
    <location>
        <begin position="12"/>
        <end position="40"/>
    </location>
</feature>
<dbReference type="Pfam" id="PF23636">
    <property type="entry name" value="DUF7144"/>
    <property type="match status" value="1"/>
</dbReference>
<organism evidence="3 4">
    <name type="scientific">Jiangella alba</name>
    <dbReference type="NCBI Taxonomy" id="561176"/>
    <lineage>
        <taxon>Bacteria</taxon>
        <taxon>Bacillati</taxon>
        <taxon>Actinomycetota</taxon>
        <taxon>Actinomycetes</taxon>
        <taxon>Jiangellales</taxon>
        <taxon>Jiangellaceae</taxon>
        <taxon>Jiangella</taxon>
    </lineage>
</organism>
<evidence type="ECO:0000313" key="3">
    <source>
        <dbReference type="EMBL" id="SEE67513.1"/>
    </source>
</evidence>
<dbReference type="OrthoDB" id="4482242at2"/>
<proteinExistence type="predicted"/>
<evidence type="ECO:0000313" key="4">
    <source>
        <dbReference type="Proteomes" id="UP000181980"/>
    </source>
</evidence>
<dbReference type="STRING" id="561176.SAMN04488561_2219"/>
<keyword evidence="1" id="KW-1133">Transmembrane helix</keyword>
<keyword evidence="1" id="KW-0472">Membrane</keyword>
<feature type="domain" description="DUF7144" evidence="2">
    <location>
        <begin position="16"/>
        <end position="129"/>
    </location>
</feature>
<dbReference type="EMBL" id="FNUC01000003">
    <property type="protein sequence ID" value="SEE67513.1"/>
    <property type="molecule type" value="Genomic_DNA"/>
</dbReference>
<dbReference type="RefSeq" id="WP_069112814.1">
    <property type="nucleotide sequence ID" value="NZ_FNUC01000003.1"/>
</dbReference>
<feature type="transmembrane region" description="Helical" evidence="1">
    <location>
        <begin position="109"/>
        <end position="127"/>
    </location>
</feature>
<protein>
    <recommendedName>
        <fullName evidence="2">DUF7144 domain-containing protein</fullName>
    </recommendedName>
</protein>
<dbReference type="Proteomes" id="UP000181980">
    <property type="component" value="Unassembled WGS sequence"/>
</dbReference>
<name>A0A1H5KRX8_9ACTN</name>
<accession>A0A1H5KRX8</accession>